<gene>
    <name evidence="9" type="primary">LOC106469517</name>
</gene>
<dbReference type="PANTHER" id="PTHR24213">
    <property type="entry name" value="ACTIN-BINDING LIM PROTEIN"/>
    <property type="match status" value="1"/>
</dbReference>
<evidence type="ECO:0000256" key="2">
    <source>
        <dbReference type="ARBA" id="ARBA00022833"/>
    </source>
</evidence>
<dbReference type="PANTHER" id="PTHR24213:SF9">
    <property type="entry name" value="UNCOORDINATED 115A, ISOFORM B-RELATED"/>
    <property type="match status" value="1"/>
</dbReference>
<dbReference type="SMART" id="SM00132">
    <property type="entry name" value="LIM"/>
    <property type="match status" value="4"/>
</dbReference>
<feature type="compositionally biased region" description="Basic and acidic residues" evidence="5">
    <location>
        <begin position="394"/>
        <end position="406"/>
    </location>
</feature>
<dbReference type="InterPro" id="IPR051618">
    <property type="entry name" value="Actin-binding_LIM"/>
</dbReference>
<evidence type="ECO:0000313" key="8">
    <source>
        <dbReference type="Proteomes" id="UP000694941"/>
    </source>
</evidence>
<feature type="compositionally biased region" description="Basic and acidic residues" evidence="5">
    <location>
        <begin position="336"/>
        <end position="345"/>
    </location>
</feature>
<evidence type="ECO:0000313" key="9">
    <source>
        <dbReference type="RefSeq" id="XP_013785469.1"/>
    </source>
</evidence>
<organism evidence="8 9">
    <name type="scientific">Limulus polyphemus</name>
    <name type="common">Atlantic horseshoe crab</name>
    <dbReference type="NCBI Taxonomy" id="6850"/>
    <lineage>
        <taxon>Eukaryota</taxon>
        <taxon>Metazoa</taxon>
        <taxon>Ecdysozoa</taxon>
        <taxon>Arthropoda</taxon>
        <taxon>Chelicerata</taxon>
        <taxon>Merostomata</taxon>
        <taxon>Xiphosura</taxon>
        <taxon>Limulidae</taxon>
        <taxon>Limulus</taxon>
    </lineage>
</organism>
<evidence type="ECO:0000259" key="6">
    <source>
        <dbReference type="PROSITE" id="PS50023"/>
    </source>
</evidence>
<dbReference type="PROSITE" id="PS00478">
    <property type="entry name" value="LIM_DOMAIN_1"/>
    <property type="match status" value="3"/>
</dbReference>
<feature type="region of interest" description="Disordered" evidence="5">
    <location>
        <begin position="597"/>
        <end position="618"/>
    </location>
</feature>
<keyword evidence="1 4" id="KW-0479">Metal-binding</keyword>
<accession>A0ABM1BNB9</accession>
<dbReference type="Proteomes" id="UP000694941">
    <property type="component" value="Unplaced"/>
</dbReference>
<feature type="domain" description="LIM zinc-binding" evidence="6">
    <location>
        <begin position="136"/>
        <end position="195"/>
    </location>
</feature>
<feature type="domain" description="HP" evidence="7">
    <location>
        <begin position="652"/>
        <end position="717"/>
    </location>
</feature>
<feature type="domain" description="LIM zinc-binding" evidence="6">
    <location>
        <begin position="4"/>
        <end position="63"/>
    </location>
</feature>
<dbReference type="SMART" id="SM00153">
    <property type="entry name" value="VHP"/>
    <property type="match status" value="1"/>
</dbReference>
<dbReference type="Gene3D" id="1.10.950.10">
    <property type="entry name" value="Villin headpiece domain"/>
    <property type="match status" value="1"/>
</dbReference>
<evidence type="ECO:0000256" key="5">
    <source>
        <dbReference type="SAM" id="MobiDB-lite"/>
    </source>
</evidence>
<evidence type="ECO:0000256" key="1">
    <source>
        <dbReference type="ARBA" id="ARBA00022723"/>
    </source>
</evidence>
<dbReference type="InterPro" id="IPR036886">
    <property type="entry name" value="Villin_headpiece_dom_sf"/>
</dbReference>
<dbReference type="GeneID" id="106469517"/>
<feature type="region of interest" description="Disordered" evidence="5">
    <location>
        <begin position="320"/>
        <end position="348"/>
    </location>
</feature>
<dbReference type="PROSITE" id="PS51089">
    <property type="entry name" value="HP"/>
    <property type="match status" value="1"/>
</dbReference>
<dbReference type="InterPro" id="IPR003128">
    <property type="entry name" value="Villin_headpiece"/>
</dbReference>
<evidence type="ECO:0000259" key="7">
    <source>
        <dbReference type="PROSITE" id="PS51089"/>
    </source>
</evidence>
<dbReference type="PROSITE" id="PS50023">
    <property type="entry name" value="LIM_DOMAIN_2"/>
    <property type="match status" value="3"/>
</dbReference>
<dbReference type="RefSeq" id="XP_013785469.1">
    <property type="nucleotide sequence ID" value="XM_013930015.2"/>
</dbReference>
<dbReference type="InterPro" id="IPR001781">
    <property type="entry name" value="Znf_LIM"/>
</dbReference>
<feature type="compositionally biased region" description="Polar residues" evidence="5">
    <location>
        <begin position="600"/>
        <end position="613"/>
    </location>
</feature>
<keyword evidence="8" id="KW-1185">Reference proteome</keyword>
<feature type="region of interest" description="Disordered" evidence="5">
    <location>
        <begin position="367"/>
        <end position="432"/>
    </location>
</feature>
<dbReference type="Gene3D" id="2.10.110.10">
    <property type="entry name" value="Cysteine Rich Protein"/>
    <property type="match status" value="4"/>
</dbReference>
<feature type="domain" description="LIM zinc-binding" evidence="6">
    <location>
        <begin position="64"/>
        <end position="123"/>
    </location>
</feature>
<name>A0ABM1BNB9_LIMPO</name>
<keyword evidence="3 4" id="KW-0440">LIM domain</keyword>
<proteinExistence type="predicted"/>
<dbReference type="Pfam" id="PF00412">
    <property type="entry name" value="LIM"/>
    <property type="match status" value="3"/>
</dbReference>
<dbReference type="CDD" id="cd09328">
    <property type="entry name" value="LIM2_abLIM"/>
    <property type="match status" value="1"/>
</dbReference>
<protein>
    <submittedName>
        <fullName evidence="9">Actin-binding LIM protein 3-like</fullName>
    </submittedName>
</protein>
<sequence>MGRITCETCKKKCSGNALRVQDKYFHVECFTCAVCSRSLASGGFFFKAGHYYCTADYQEMFGTKCAECGDYVEGEVVSALGNTYHQKCFLCARCRKAFTAGEKVTYTGKECLCPKCIQIPIVLSETIDSTSVFAGQKCTACKEELTEGQALIALEKPWHIWCFKCVSCSDVLHGEYMGRGFSLFIYPMYLTLWQVVPYQAGDSHHFHPTCARCTKCGNPFGDGEEMYMQGEAIWHPRCGPAPNGEESTEGVEEKVDNITNGHEQRVSSFSSSSSCSLHGFLYTRQISRGSPRGIDSVFIMDPSRVYTYSYLTAEPTQGYLRRPVQPYPPKSPQFHRPPEGSERPRIGSRGQYFKQGMTALVESIQASFPRPRSPHMNNEEPIELSHYPGAQRPDPSDVPKIERDDFPAPPFPYTDSELRSRGSGSFKDMDVGEDEQMMDELEDDEELMEEDPQLKREEEELSKIATGIGKVFLKTVQEREKIRAWKKTHVDPRNASRTPSASREVAIRLRYNNPVNASPSRDLDHPRLWEDDVFDNVFGYRSSVGRSVGTTPTYNVMSSLRTTPRPGYGLTSKSFTLPVGKQGFMRTDLTLGKLTKTHSSEFSSGKSDISTTSEQDRPFLNHSNSGYAGFLHSSYSPQMQCSLPNVNLHLFNEPPRLYPYHLLITSNYRLPPDVDRCHLERHLSSEEFQRIFNMGRLQFYRLPEWRRKDMKQRAMLY</sequence>
<evidence type="ECO:0000256" key="3">
    <source>
        <dbReference type="ARBA" id="ARBA00023038"/>
    </source>
</evidence>
<evidence type="ECO:0000256" key="4">
    <source>
        <dbReference type="PROSITE-ProRule" id="PRU00125"/>
    </source>
</evidence>
<dbReference type="SUPFAM" id="SSF57716">
    <property type="entry name" value="Glucocorticoid receptor-like (DNA-binding domain)"/>
    <property type="match status" value="4"/>
</dbReference>
<reference evidence="9" key="1">
    <citation type="submission" date="2025-08" db="UniProtKB">
        <authorList>
            <consortium name="RefSeq"/>
        </authorList>
    </citation>
    <scope>IDENTIFICATION</scope>
    <source>
        <tissue evidence="9">Muscle</tissue>
    </source>
</reference>
<dbReference type="SUPFAM" id="SSF47050">
    <property type="entry name" value="VHP, Villin headpiece domain"/>
    <property type="match status" value="1"/>
</dbReference>
<dbReference type="Pfam" id="PF02209">
    <property type="entry name" value="VHP"/>
    <property type="match status" value="1"/>
</dbReference>
<dbReference type="CDD" id="cd09327">
    <property type="entry name" value="LIM1_abLIM"/>
    <property type="match status" value="1"/>
</dbReference>
<keyword evidence="2 4" id="KW-0862">Zinc</keyword>